<evidence type="ECO:0000256" key="3">
    <source>
        <dbReference type="ARBA" id="ARBA00021261"/>
    </source>
</evidence>
<evidence type="ECO:0000256" key="6">
    <source>
        <dbReference type="ARBA" id="ARBA00022496"/>
    </source>
</evidence>
<keyword evidence="9" id="KW-0408">Iron</keyword>
<dbReference type="Gene3D" id="2.170.130.10">
    <property type="entry name" value="TonB-dependent receptor, plug domain"/>
    <property type="match status" value="1"/>
</dbReference>
<dbReference type="InterPro" id="IPR010949">
    <property type="entry name" value="TonB_Hb/transfer/lactofer_rcpt"/>
</dbReference>
<feature type="short sequence motif" description="TonB C-terminal box" evidence="15">
    <location>
        <begin position="804"/>
        <end position="821"/>
    </location>
</feature>
<evidence type="ECO:0000256" key="2">
    <source>
        <dbReference type="ARBA" id="ARBA00009810"/>
    </source>
</evidence>
<dbReference type="RefSeq" id="WP_289386459.1">
    <property type="nucleotide sequence ID" value="NZ_JAUCBM010000002.1"/>
</dbReference>
<dbReference type="Pfam" id="PF00593">
    <property type="entry name" value="TonB_dep_Rec_b-barrel"/>
    <property type="match status" value="1"/>
</dbReference>
<evidence type="ECO:0000256" key="1">
    <source>
        <dbReference type="ARBA" id="ARBA00004571"/>
    </source>
</evidence>
<dbReference type="PANTHER" id="PTHR30069">
    <property type="entry name" value="TONB-DEPENDENT OUTER MEMBRANE RECEPTOR"/>
    <property type="match status" value="1"/>
</dbReference>
<evidence type="ECO:0000256" key="16">
    <source>
        <dbReference type="RuleBase" id="RU003357"/>
    </source>
</evidence>
<proteinExistence type="inferred from homology"/>
<comment type="subcellular location">
    <subcellularLocation>
        <location evidence="1 14">Cell outer membrane</location>
        <topology evidence="1 14">Multi-pass membrane protein</topology>
    </subcellularLocation>
</comment>
<evidence type="ECO:0000256" key="7">
    <source>
        <dbReference type="ARBA" id="ARBA00022692"/>
    </source>
</evidence>
<dbReference type="InterPro" id="IPR010917">
    <property type="entry name" value="TonB_rcpt_CS"/>
</dbReference>
<evidence type="ECO:0000256" key="10">
    <source>
        <dbReference type="ARBA" id="ARBA00023077"/>
    </source>
</evidence>
<name>A0ABW3V538_9HYPH</name>
<evidence type="ECO:0000256" key="11">
    <source>
        <dbReference type="ARBA" id="ARBA00023136"/>
    </source>
</evidence>
<dbReference type="SUPFAM" id="SSF56935">
    <property type="entry name" value="Porins"/>
    <property type="match status" value="1"/>
</dbReference>
<dbReference type="InterPro" id="IPR036942">
    <property type="entry name" value="Beta-barrel_TonB_sf"/>
</dbReference>
<dbReference type="InterPro" id="IPR012910">
    <property type="entry name" value="Plug_dom"/>
</dbReference>
<evidence type="ECO:0000256" key="5">
    <source>
        <dbReference type="ARBA" id="ARBA00022452"/>
    </source>
</evidence>
<evidence type="ECO:0000313" key="18">
    <source>
        <dbReference type="EMBL" id="MFD1227762.1"/>
    </source>
</evidence>
<dbReference type="PROSITE" id="PS01156">
    <property type="entry name" value="TONB_DEPENDENT_REC_2"/>
    <property type="match status" value="1"/>
</dbReference>
<keyword evidence="11 14" id="KW-0472">Membrane</keyword>
<keyword evidence="5 14" id="KW-1134">Transmembrane beta strand</keyword>
<protein>
    <recommendedName>
        <fullName evidence="3">Heme transporter BhuA</fullName>
    </recommendedName>
</protein>
<evidence type="ECO:0000256" key="4">
    <source>
        <dbReference type="ARBA" id="ARBA00022448"/>
    </source>
</evidence>
<evidence type="ECO:0000256" key="8">
    <source>
        <dbReference type="ARBA" id="ARBA00022729"/>
    </source>
</evidence>
<gene>
    <name evidence="18" type="ORF">ACFQ35_11495</name>
</gene>
<keyword evidence="6" id="KW-0410">Iron transport</keyword>
<dbReference type="Pfam" id="PF07660">
    <property type="entry name" value="STN"/>
    <property type="match status" value="1"/>
</dbReference>
<evidence type="ECO:0000256" key="13">
    <source>
        <dbReference type="ARBA" id="ARBA00023237"/>
    </source>
</evidence>
<keyword evidence="8" id="KW-0732">Signal</keyword>
<dbReference type="InterPro" id="IPR037066">
    <property type="entry name" value="Plug_dom_sf"/>
</dbReference>
<keyword evidence="13 14" id="KW-0998">Cell outer membrane</keyword>
<keyword evidence="6" id="KW-0406">Ion transport</keyword>
<dbReference type="PROSITE" id="PS52016">
    <property type="entry name" value="TONB_DEPENDENT_REC_3"/>
    <property type="match status" value="1"/>
</dbReference>
<evidence type="ECO:0000256" key="12">
    <source>
        <dbReference type="ARBA" id="ARBA00023170"/>
    </source>
</evidence>
<keyword evidence="10 16" id="KW-0798">TonB box</keyword>
<evidence type="ECO:0000256" key="14">
    <source>
        <dbReference type="PROSITE-ProRule" id="PRU01360"/>
    </source>
</evidence>
<organism evidence="18 19">
    <name type="scientific">Pseudochrobactrum kiredjianiae</name>
    <dbReference type="NCBI Taxonomy" id="386305"/>
    <lineage>
        <taxon>Bacteria</taxon>
        <taxon>Pseudomonadati</taxon>
        <taxon>Pseudomonadota</taxon>
        <taxon>Alphaproteobacteria</taxon>
        <taxon>Hyphomicrobiales</taxon>
        <taxon>Brucellaceae</taxon>
        <taxon>Pseudochrobactrum</taxon>
    </lineage>
</organism>
<evidence type="ECO:0000313" key="19">
    <source>
        <dbReference type="Proteomes" id="UP001597263"/>
    </source>
</evidence>
<dbReference type="PANTHER" id="PTHR30069:SF41">
    <property type="entry name" value="HEME_HEMOPEXIN UTILIZATION PROTEIN C"/>
    <property type="match status" value="1"/>
</dbReference>
<evidence type="ECO:0000259" key="17">
    <source>
        <dbReference type="SMART" id="SM00965"/>
    </source>
</evidence>
<evidence type="ECO:0000256" key="9">
    <source>
        <dbReference type="ARBA" id="ARBA00023004"/>
    </source>
</evidence>
<accession>A0ABW3V538</accession>
<dbReference type="EMBL" id="JBHTMA010000037">
    <property type="protein sequence ID" value="MFD1227762.1"/>
    <property type="molecule type" value="Genomic_DNA"/>
</dbReference>
<dbReference type="CDD" id="cd01347">
    <property type="entry name" value="ligand_gated_channel"/>
    <property type="match status" value="1"/>
</dbReference>
<dbReference type="InterPro" id="IPR039426">
    <property type="entry name" value="TonB-dep_rcpt-like"/>
</dbReference>
<dbReference type="Proteomes" id="UP001597263">
    <property type="component" value="Unassembled WGS sequence"/>
</dbReference>
<keyword evidence="19" id="KW-1185">Reference proteome</keyword>
<sequence length="821" mass="88825">MGNPVVSTAYAQQNNVSYSIPSGSLGAVISSFGDRSDLQVLYPADLVRGKVSRGLSGTMSREEALSKLLQGTGLSFSFTNANTVTITSAAASAPNAQAGPDGALLLETITISGGSISNSDRPYETAGSTSYISAEQIQIVPPSSTGDILRSAPGVFSAGNRTGQALDVNIRGLQGMNRVATLVDGAQQNSSTYRGYKGMTSRTFVDPEFIGGIEIQKGPPSGALGSGSMGGVVNMRTINADDIIINGKAYGIKIKGGIAGNSINPGSYIVPPNTLSPRFGGNDWLNSGSHIGSIAVATKTEDYELVGAFAYRRNGNYFAGKNGEKLVKRFTFGGRSSWGPMSAYKPGSEIFNTSQDTKSVLLKGKFNFENDQSLELGYVRYDSTYGEEYGDMNNPASILSSPPYQANLSRAKSDMYTAKYVWNPEDNDLVNLQANIWHTRLSDNWAAIEVLNGAPSDTKTDTTGVEISNASDIDTSLGIFDIKYGASYSYEKVSQNPGTDLGMEGTRAVGAVFTNIDYKPADWLTLNAGLRYQGYKTSDDSKENPVAGLDGTRLTPRLGVTVEPLDGFQLFANYAQGWRPPSVRETVFTMPGLIEPNPFLKPERSENYEIGLNYLGDNLLLDDDKLRFKLAYFNNSYDDYIIRSYGNRTGLPLNYRVYANIDGAKFKGVELSMSYDTGMFFADANLNHYTDVQYCFAARAGATATCVENTPPDDYQGTYVPPLYSGLLTVGARFLDESLTIGGRVNFSGERAVKRSGVGTVQSEWRSYQVYDAFMSYEVNKNLSFNASIENIFDLYYLDAISEALTPSPGRTLRLSATARF</sequence>
<dbReference type="Pfam" id="PF07715">
    <property type="entry name" value="Plug"/>
    <property type="match status" value="1"/>
</dbReference>
<dbReference type="Gene3D" id="3.55.50.30">
    <property type="match status" value="1"/>
</dbReference>
<reference evidence="19" key="1">
    <citation type="journal article" date="2019" name="Int. J. Syst. Evol. Microbiol.">
        <title>The Global Catalogue of Microorganisms (GCM) 10K type strain sequencing project: providing services to taxonomists for standard genome sequencing and annotation.</title>
        <authorList>
            <consortium name="The Broad Institute Genomics Platform"/>
            <consortium name="The Broad Institute Genome Sequencing Center for Infectious Disease"/>
            <person name="Wu L."/>
            <person name="Ma J."/>
        </authorList>
    </citation>
    <scope>NUCLEOTIDE SEQUENCE [LARGE SCALE GENOMIC DNA]</scope>
    <source>
        <strain evidence="19">CCUG 49584</strain>
    </source>
</reference>
<dbReference type="Gene3D" id="2.40.170.20">
    <property type="entry name" value="TonB-dependent receptor, beta-barrel domain"/>
    <property type="match status" value="1"/>
</dbReference>
<dbReference type="SMART" id="SM00965">
    <property type="entry name" value="STN"/>
    <property type="match status" value="1"/>
</dbReference>
<feature type="domain" description="Secretin/TonB short N-terminal" evidence="17">
    <location>
        <begin position="38"/>
        <end position="89"/>
    </location>
</feature>
<comment type="caution">
    <text evidence="18">The sequence shown here is derived from an EMBL/GenBank/DDBJ whole genome shotgun (WGS) entry which is preliminary data.</text>
</comment>
<dbReference type="NCBIfam" id="TIGR01786">
    <property type="entry name" value="TonB-hemlactrns"/>
    <property type="match status" value="1"/>
</dbReference>
<dbReference type="InterPro" id="IPR011662">
    <property type="entry name" value="Secretin/TonB_short_N"/>
</dbReference>
<comment type="similarity">
    <text evidence="2 14 16">Belongs to the TonB-dependent receptor family.</text>
</comment>
<keyword evidence="7 14" id="KW-0812">Transmembrane</keyword>
<keyword evidence="12 18" id="KW-0675">Receptor</keyword>
<dbReference type="InterPro" id="IPR000531">
    <property type="entry name" value="Beta-barrel_TonB"/>
</dbReference>
<evidence type="ECO:0000256" key="15">
    <source>
        <dbReference type="PROSITE-ProRule" id="PRU10144"/>
    </source>
</evidence>
<keyword evidence="4 14" id="KW-0813">Transport</keyword>